<evidence type="ECO:0000313" key="7">
    <source>
        <dbReference type="EMBL" id="KAL2842022.1"/>
    </source>
</evidence>
<evidence type="ECO:0000256" key="5">
    <source>
        <dbReference type="SAM" id="MobiDB-lite"/>
    </source>
</evidence>
<feature type="region of interest" description="Disordered" evidence="5">
    <location>
        <begin position="392"/>
        <end position="416"/>
    </location>
</feature>
<dbReference type="Gene3D" id="3.20.20.70">
    <property type="entry name" value="Aldolase class I"/>
    <property type="match status" value="1"/>
</dbReference>
<dbReference type="EMBL" id="JBFXLU010000103">
    <property type="protein sequence ID" value="KAL2842022.1"/>
    <property type="molecule type" value="Genomic_DNA"/>
</dbReference>
<dbReference type="PANTHER" id="PTHR43656">
    <property type="entry name" value="BINDING OXIDOREDUCTASE, PUTATIVE (AFU_ORTHOLOGUE AFUA_2G08260)-RELATED"/>
    <property type="match status" value="1"/>
</dbReference>
<comment type="caution">
    <text evidence="7">The sequence shown here is derived from an EMBL/GenBank/DDBJ whole genome shotgun (WGS) entry which is preliminary data.</text>
</comment>
<dbReference type="Pfam" id="PF00724">
    <property type="entry name" value="Oxidored_FMN"/>
    <property type="match status" value="1"/>
</dbReference>
<name>A0ABR4JSG9_9EURO</name>
<dbReference type="InterPro" id="IPR051799">
    <property type="entry name" value="NADH_flavin_oxidoreductase"/>
</dbReference>
<comment type="similarity">
    <text evidence="1">Belongs to the NADH:flavin oxidoreductase/NADH oxidase family.</text>
</comment>
<dbReference type="InterPro" id="IPR001155">
    <property type="entry name" value="OxRdtase_FMN_N"/>
</dbReference>
<evidence type="ECO:0000256" key="2">
    <source>
        <dbReference type="ARBA" id="ARBA00022630"/>
    </source>
</evidence>
<accession>A0ABR4JSG9</accession>
<keyword evidence="8" id="KW-1185">Reference proteome</keyword>
<evidence type="ECO:0000313" key="8">
    <source>
        <dbReference type="Proteomes" id="UP001610446"/>
    </source>
</evidence>
<proteinExistence type="inferred from homology"/>
<gene>
    <name evidence="7" type="ORF">BJY01DRAFT_6174</name>
</gene>
<dbReference type="Proteomes" id="UP001610446">
    <property type="component" value="Unassembled WGS sequence"/>
</dbReference>
<evidence type="ECO:0000256" key="1">
    <source>
        <dbReference type="ARBA" id="ARBA00005979"/>
    </source>
</evidence>
<evidence type="ECO:0000259" key="6">
    <source>
        <dbReference type="Pfam" id="PF00724"/>
    </source>
</evidence>
<dbReference type="InterPro" id="IPR013785">
    <property type="entry name" value="Aldolase_TIM"/>
</dbReference>
<keyword evidence="2" id="KW-0285">Flavoprotein</keyword>
<keyword evidence="3" id="KW-0288">FMN</keyword>
<dbReference type="PANTHER" id="PTHR43656:SF2">
    <property type="entry name" value="BINDING OXIDOREDUCTASE, PUTATIVE (AFU_ORTHOLOGUE AFUA_2G08260)-RELATED"/>
    <property type="match status" value="1"/>
</dbReference>
<keyword evidence="4" id="KW-0560">Oxidoreductase</keyword>
<dbReference type="SUPFAM" id="SSF51395">
    <property type="entry name" value="FMN-linked oxidoreductases"/>
    <property type="match status" value="1"/>
</dbReference>
<feature type="domain" description="NADH:flavin oxidoreductase/NADH oxidase N-terminal" evidence="6">
    <location>
        <begin position="7"/>
        <end position="358"/>
    </location>
</feature>
<evidence type="ECO:0000256" key="4">
    <source>
        <dbReference type="ARBA" id="ARBA00023002"/>
    </source>
</evidence>
<organism evidence="7 8">
    <name type="scientific">Aspergillus pseudoustus</name>
    <dbReference type="NCBI Taxonomy" id="1810923"/>
    <lineage>
        <taxon>Eukaryota</taxon>
        <taxon>Fungi</taxon>
        <taxon>Dikarya</taxon>
        <taxon>Ascomycota</taxon>
        <taxon>Pezizomycotina</taxon>
        <taxon>Eurotiomycetes</taxon>
        <taxon>Eurotiomycetidae</taxon>
        <taxon>Eurotiales</taxon>
        <taxon>Aspergillaceae</taxon>
        <taxon>Aspergillus</taxon>
        <taxon>Aspergillus subgen. Nidulantes</taxon>
    </lineage>
</organism>
<dbReference type="CDD" id="cd04733">
    <property type="entry name" value="OYE_like_2_FMN"/>
    <property type="match status" value="1"/>
</dbReference>
<sequence length="416" mass="44988">MESTIGKPLTLSCGLQLKNRLVKAAMAECMADDNALPTSLHNNLYRTWGEGGWGMILTGNVQVDRMYLGDPRDTALDSTRAAEFVAKWRILSDGCTKAGSALIMQINHPGRQSPLGAGTRRFCESNIAPSPIPLDFGSGLLAKFASSFVFGTPREMTQADIDSVVKQFVDCSRFAYEAGLQGVEVHAAHGYLLAQFLSPRTNHRKDRYGGSPEARAQIITDIVRGIRAAVPASFCVGIKLNSVDHQSRETLAACVEQLKLIVAAGIDFIEISGGTYEDPQMLQSAGQAQKEKSSRTIAREAFFLEFASAIRHEILDVPLMVTGGFRSRTGLSAAIRDNACDLVGLGRPAVLRPDLPKSVILNETVTDEQALFQTSPIEPSWLLKKSGIKSAGTGAESKWYSSQMQRKGREAAVAPA</sequence>
<evidence type="ECO:0000256" key="3">
    <source>
        <dbReference type="ARBA" id="ARBA00022643"/>
    </source>
</evidence>
<protein>
    <submittedName>
        <fullName evidence="7">Oxidoreductase</fullName>
    </submittedName>
</protein>
<reference evidence="7 8" key="1">
    <citation type="submission" date="2024-07" db="EMBL/GenBank/DDBJ databases">
        <title>Section-level genome sequencing and comparative genomics of Aspergillus sections Usti and Cavernicolus.</title>
        <authorList>
            <consortium name="Lawrence Berkeley National Laboratory"/>
            <person name="Nybo J.L."/>
            <person name="Vesth T.C."/>
            <person name="Theobald S."/>
            <person name="Frisvad J.C."/>
            <person name="Larsen T.O."/>
            <person name="Kjaerboelling I."/>
            <person name="Rothschild-Mancinelli K."/>
            <person name="Lyhne E.K."/>
            <person name="Kogle M.E."/>
            <person name="Barry K."/>
            <person name="Clum A."/>
            <person name="Na H."/>
            <person name="Ledsgaard L."/>
            <person name="Lin J."/>
            <person name="Lipzen A."/>
            <person name="Kuo A."/>
            <person name="Riley R."/>
            <person name="Mondo S."/>
            <person name="Labutti K."/>
            <person name="Haridas S."/>
            <person name="Pangalinan J."/>
            <person name="Salamov A.A."/>
            <person name="Simmons B.A."/>
            <person name="Magnuson J.K."/>
            <person name="Chen J."/>
            <person name="Drula E."/>
            <person name="Henrissat B."/>
            <person name="Wiebenga A."/>
            <person name="Lubbers R.J."/>
            <person name="Gomes A.C."/>
            <person name="Makela M.R."/>
            <person name="Stajich J."/>
            <person name="Grigoriev I.V."/>
            <person name="Mortensen U.H."/>
            <person name="De Vries R.P."/>
            <person name="Baker S.E."/>
            <person name="Andersen M.R."/>
        </authorList>
    </citation>
    <scope>NUCLEOTIDE SEQUENCE [LARGE SCALE GENOMIC DNA]</scope>
    <source>
        <strain evidence="7 8">CBS 123904</strain>
    </source>
</reference>